<sequence length="38" mass="4341">MKKNNNPQMLKSANLCIYFVCQNTDDLSVFFGKLADND</sequence>
<evidence type="ECO:0000313" key="2">
    <source>
        <dbReference type="Proteomes" id="UP000078295"/>
    </source>
</evidence>
<organism evidence="1 2">
    <name type="scientific">Moraxella catarrhalis</name>
    <name type="common">Branhamella catarrhalis</name>
    <dbReference type="NCBI Taxonomy" id="480"/>
    <lineage>
        <taxon>Bacteria</taxon>
        <taxon>Pseudomonadati</taxon>
        <taxon>Pseudomonadota</taxon>
        <taxon>Gammaproteobacteria</taxon>
        <taxon>Moraxellales</taxon>
        <taxon>Moraxellaceae</taxon>
        <taxon>Moraxella</taxon>
    </lineage>
</organism>
<dbReference type="EMBL" id="LXHQ01000020">
    <property type="protein sequence ID" value="OAV26783.1"/>
    <property type="molecule type" value="Genomic_DNA"/>
</dbReference>
<dbReference type="AlphaFoldDB" id="A0AB36DQD7"/>
<dbReference type="Proteomes" id="UP000078295">
    <property type="component" value="Unassembled WGS sequence"/>
</dbReference>
<reference evidence="1 2" key="1">
    <citation type="journal article" date="2016" name="Genome Biol. Evol.">
        <title>Comparative Genomic Analyses of the Moraxella catarrhalis Serosensitive and Seroresistant Lineages Demonstrate Their Independent Evolution.</title>
        <authorList>
            <person name="Earl J.P."/>
            <person name="de Vries S.P."/>
            <person name="Ahmed A."/>
            <person name="Powell E."/>
            <person name="Schultz M.P."/>
            <person name="Hermans P.W."/>
            <person name="Hill D.J."/>
            <person name="Zhou Z."/>
            <person name="Constantinidou C.I."/>
            <person name="Hu F.Z."/>
            <person name="Bootsma H.J."/>
            <person name="Ehrlich G.D."/>
        </authorList>
    </citation>
    <scope>NUCLEOTIDE SEQUENCE [LARGE SCALE GENOMIC DNA]</scope>
    <source>
        <strain evidence="1 2">F23</strain>
    </source>
</reference>
<name>A0AB36DQD7_MORCA</name>
<accession>A0AB36DQD7</accession>
<gene>
    <name evidence="1" type="ORF">AO370_0616</name>
</gene>
<comment type="caution">
    <text evidence="1">The sequence shown here is derived from an EMBL/GenBank/DDBJ whole genome shotgun (WGS) entry which is preliminary data.</text>
</comment>
<proteinExistence type="predicted"/>
<protein>
    <submittedName>
        <fullName evidence="1">Uncharacterized protein</fullName>
    </submittedName>
</protein>
<evidence type="ECO:0000313" key="1">
    <source>
        <dbReference type="EMBL" id="OAV26783.1"/>
    </source>
</evidence>